<feature type="compositionally biased region" description="Polar residues" evidence="1">
    <location>
        <begin position="184"/>
        <end position="237"/>
    </location>
</feature>
<evidence type="ECO:0000256" key="1">
    <source>
        <dbReference type="SAM" id="MobiDB-lite"/>
    </source>
</evidence>
<feature type="compositionally biased region" description="Basic and acidic residues" evidence="1">
    <location>
        <begin position="249"/>
        <end position="258"/>
    </location>
</feature>
<gene>
    <name evidence="2" type="primary">AlNc14C396G11331</name>
    <name evidence="2" type="ORF">ALNC14_127730</name>
</gene>
<reference evidence="2" key="2">
    <citation type="submission" date="2011-02" db="EMBL/GenBank/DDBJ databases">
        <authorList>
            <person name="MacLean D."/>
        </authorList>
    </citation>
    <scope>NUCLEOTIDE SEQUENCE</scope>
</reference>
<feature type="region of interest" description="Disordered" evidence="1">
    <location>
        <begin position="84"/>
        <end position="106"/>
    </location>
</feature>
<protein>
    <submittedName>
        <fullName evidence="2">AlNc14C396G11331 protein</fullName>
    </submittedName>
</protein>
<feature type="compositionally biased region" description="Polar residues" evidence="1">
    <location>
        <begin position="93"/>
        <end position="106"/>
    </location>
</feature>
<dbReference type="AlphaFoldDB" id="F0WYS0"/>
<organism evidence="2">
    <name type="scientific">Albugo laibachii Nc14</name>
    <dbReference type="NCBI Taxonomy" id="890382"/>
    <lineage>
        <taxon>Eukaryota</taxon>
        <taxon>Sar</taxon>
        <taxon>Stramenopiles</taxon>
        <taxon>Oomycota</taxon>
        <taxon>Peronosporomycetes</taxon>
        <taxon>Albuginales</taxon>
        <taxon>Albuginaceae</taxon>
        <taxon>Albugo</taxon>
    </lineage>
</organism>
<sequence>MPVARLEKEHEALRARASARKYLSETGSGPSYQEQLRQEQARAKYKNKVSQYIAQENPDTFQVISDPRIRDNTLQVIAERNAKALSRRKPASDQAQDYSTEELSTTKLDQSNWSETWKQARDSETGQTYFWNQVTTAIDRFSDLEQALTAKSKLDKILEQCGQNIPDGKASSTNTETIRLRQHITSKGISSSNSTDSDTAQELPVNSGQALASVAPFTTSRSSKVTRSFPPSRTNVAEDNPRNNKRQRSLKENRKIDPLDPTAGRGKLADALFSQGEYAADTTANGPLYQ</sequence>
<dbReference type="EMBL" id="FR824439">
    <property type="protein sequence ID" value="CCA26629.1"/>
    <property type="molecule type" value="Genomic_DNA"/>
</dbReference>
<dbReference type="HOGENOM" id="CLU_080037_0_0_1"/>
<evidence type="ECO:0000313" key="2">
    <source>
        <dbReference type="EMBL" id="CCA26629.1"/>
    </source>
</evidence>
<accession>F0WYS0</accession>
<reference evidence="2" key="1">
    <citation type="journal article" date="2011" name="PLoS Biol.">
        <title>Gene gain and loss during evolution of obligate parasitism in the white rust pathogen of Arabidopsis thaliana.</title>
        <authorList>
            <person name="Kemen E."/>
            <person name="Gardiner A."/>
            <person name="Schultz-Larsen T."/>
            <person name="Kemen A.C."/>
            <person name="Balmuth A.L."/>
            <person name="Robert-Seilaniantz A."/>
            <person name="Bailey K."/>
            <person name="Holub E."/>
            <person name="Studholme D.J."/>
            <person name="Maclean D."/>
            <person name="Jones J.D."/>
        </authorList>
    </citation>
    <scope>NUCLEOTIDE SEQUENCE</scope>
</reference>
<feature type="region of interest" description="Disordered" evidence="1">
    <location>
        <begin position="184"/>
        <end position="268"/>
    </location>
</feature>
<proteinExistence type="predicted"/>
<name>F0WYS0_9STRA</name>